<feature type="transmembrane region" description="Helical" evidence="1">
    <location>
        <begin position="102"/>
        <end position="123"/>
    </location>
</feature>
<proteinExistence type="predicted"/>
<gene>
    <name evidence="2" type="ORF">DS745_15225</name>
</gene>
<dbReference type="InterPro" id="IPR019649">
    <property type="entry name" value="DUF2512"/>
</dbReference>
<name>A0A4Q0VSI3_9BACI</name>
<dbReference type="Proteomes" id="UP000290649">
    <property type="component" value="Unassembled WGS sequence"/>
</dbReference>
<evidence type="ECO:0000313" key="3">
    <source>
        <dbReference type="Proteomes" id="UP000290649"/>
    </source>
</evidence>
<organism evidence="2 3">
    <name type="scientific">Anaerobacillus alkaliphilus</name>
    <dbReference type="NCBI Taxonomy" id="1548597"/>
    <lineage>
        <taxon>Bacteria</taxon>
        <taxon>Bacillati</taxon>
        <taxon>Bacillota</taxon>
        <taxon>Bacilli</taxon>
        <taxon>Bacillales</taxon>
        <taxon>Bacillaceae</taxon>
        <taxon>Anaerobacillus</taxon>
    </lineage>
</organism>
<evidence type="ECO:0000313" key="2">
    <source>
        <dbReference type="EMBL" id="RXI99559.1"/>
    </source>
</evidence>
<feature type="transmembrane region" description="Helical" evidence="1">
    <location>
        <begin position="50"/>
        <end position="70"/>
    </location>
</feature>
<dbReference type="EMBL" id="QOUX01000045">
    <property type="protein sequence ID" value="RXI99559.1"/>
    <property type="molecule type" value="Genomic_DNA"/>
</dbReference>
<keyword evidence="1" id="KW-1133">Transmembrane helix</keyword>
<accession>A0A4Q0VSI3</accession>
<feature type="transmembrane region" description="Helical" evidence="1">
    <location>
        <begin position="26"/>
        <end position="44"/>
    </location>
</feature>
<protein>
    <submittedName>
        <fullName evidence="2">DUF2512 family protein</fullName>
    </submittedName>
</protein>
<dbReference type="AlphaFoldDB" id="A0A4Q0VSI3"/>
<feature type="transmembrane region" description="Helical" evidence="1">
    <location>
        <begin position="77"/>
        <end position="96"/>
    </location>
</feature>
<keyword evidence="3" id="KW-1185">Reference proteome</keyword>
<keyword evidence="1" id="KW-0472">Membrane</keyword>
<keyword evidence="1" id="KW-0812">Transmembrane</keyword>
<reference evidence="2 3" key="1">
    <citation type="journal article" date="2019" name="Int. J. Syst. Evol. Microbiol.">
        <title>Anaerobacillus alkaliphilus sp. nov., a novel alkaliphilic and moderately halophilic bacterium.</title>
        <authorList>
            <person name="Borsodi A.K."/>
            <person name="Aszalos J.M."/>
            <person name="Bihari P."/>
            <person name="Nagy I."/>
            <person name="Schumann P."/>
            <person name="Sproer C."/>
            <person name="Kovacs A.L."/>
            <person name="Boka K."/>
            <person name="Dobosy P."/>
            <person name="Ovari M."/>
            <person name="Szili-Kovacs T."/>
            <person name="Toth E."/>
        </authorList>
    </citation>
    <scope>NUCLEOTIDE SEQUENCE [LARGE SCALE GENOMIC DNA]</scope>
    <source>
        <strain evidence="2 3">B16-10</strain>
    </source>
</reference>
<sequence length="141" mass="15889">MKTITFIHTIKKVLKGVVTMHHVKPILIKFIVYSILLSLVLLFYGFSIPAVLLLSALLSVITYFLGDVFVLPLKGNFVATIVDGGTIFLGVLIWIVPYYGLYFSTLASALFVAFVVSVSEWFLHIYVIGRVDREDREPVYD</sequence>
<dbReference type="Pfam" id="PF10710">
    <property type="entry name" value="DUF2512"/>
    <property type="match status" value="1"/>
</dbReference>
<comment type="caution">
    <text evidence="2">The sequence shown here is derived from an EMBL/GenBank/DDBJ whole genome shotgun (WGS) entry which is preliminary data.</text>
</comment>
<dbReference type="OrthoDB" id="2111682at2"/>
<evidence type="ECO:0000256" key="1">
    <source>
        <dbReference type="SAM" id="Phobius"/>
    </source>
</evidence>